<dbReference type="InterPro" id="IPR004358">
    <property type="entry name" value="Sig_transdc_His_kin-like_C"/>
</dbReference>
<dbReference type="InterPro" id="IPR036641">
    <property type="entry name" value="HPT_dom_sf"/>
</dbReference>
<evidence type="ECO:0000256" key="16">
    <source>
        <dbReference type="SAM" id="Coils"/>
    </source>
</evidence>
<dbReference type="Gene3D" id="6.10.340.10">
    <property type="match status" value="1"/>
</dbReference>
<comment type="caution">
    <text evidence="24">The sequence shown here is derived from an EMBL/GenBank/DDBJ whole genome shotgun (WGS) entry which is preliminary data.</text>
</comment>
<evidence type="ECO:0000313" key="24">
    <source>
        <dbReference type="EMBL" id="MDL5030998.1"/>
    </source>
</evidence>
<feature type="domain" description="Histidine kinase" evidence="18">
    <location>
        <begin position="564"/>
        <end position="785"/>
    </location>
</feature>
<protein>
    <recommendedName>
        <fullName evidence="3">histidine kinase</fullName>
        <ecNumber evidence="3">2.7.13.3</ecNumber>
    </recommendedName>
</protein>
<dbReference type="InterPro" id="IPR011006">
    <property type="entry name" value="CheY-like_superfamily"/>
</dbReference>
<feature type="modified residue" description="Phosphohistidine" evidence="14">
    <location>
        <position position="1161"/>
    </location>
</feature>
<keyword evidence="9" id="KW-0418">Kinase</keyword>
<dbReference type="InterPro" id="IPR000014">
    <property type="entry name" value="PAS"/>
</dbReference>
<evidence type="ECO:0000256" key="11">
    <source>
        <dbReference type="ARBA" id="ARBA00022989"/>
    </source>
</evidence>
<proteinExistence type="predicted"/>
<dbReference type="SUPFAM" id="SSF55785">
    <property type="entry name" value="PYP-like sensor domain (PAS domain)"/>
    <property type="match status" value="2"/>
</dbReference>
<evidence type="ECO:0000256" key="17">
    <source>
        <dbReference type="SAM" id="Phobius"/>
    </source>
</evidence>
<evidence type="ECO:0000259" key="21">
    <source>
        <dbReference type="PROSITE" id="PS50113"/>
    </source>
</evidence>
<dbReference type="InterPro" id="IPR003594">
    <property type="entry name" value="HATPase_dom"/>
</dbReference>
<dbReference type="Pfam" id="PF00512">
    <property type="entry name" value="HisKA"/>
    <property type="match status" value="1"/>
</dbReference>
<feature type="coiled-coil region" evidence="16">
    <location>
        <begin position="380"/>
        <end position="429"/>
    </location>
</feature>
<dbReference type="Pfam" id="PF13426">
    <property type="entry name" value="PAS_9"/>
    <property type="match status" value="1"/>
</dbReference>
<dbReference type="SMART" id="SM00448">
    <property type="entry name" value="REC"/>
    <property type="match status" value="2"/>
</dbReference>
<dbReference type="InterPro" id="IPR036890">
    <property type="entry name" value="HATPase_C_sf"/>
</dbReference>
<keyword evidence="7 17" id="KW-0812">Transmembrane</keyword>
<evidence type="ECO:0000259" key="20">
    <source>
        <dbReference type="PROSITE" id="PS50112"/>
    </source>
</evidence>
<feature type="domain" description="Response regulatory" evidence="19">
    <location>
        <begin position="803"/>
        <end position="924"/>
    </location>
</feature>
<keyword evidence="13 17" id="KW-0472">Membrane</keyword>
<dbReference type="SUPFAM" id="SSF47384">
    <property type="entry name" value="Homodimeric domain of signal transducing histidine kinase"/>
    <property type="match status" value="1"/>
</dbReference>
<comment type="catalytic activity">
    <reaction evidence="1">
        <text>ATP + protein L-histidine = ADP + protein N-phospho-L-histidine.</text>
        <dbReference type="EC" id="2.7.13.3"/>
    </reaction>
</comment>
<organism evidence="24 25">
    <name type="scientific">Roseateles subflavus</name>
    <dbReference type="NCBI Taxonomy" id="3053353"/>
    <lineage>
        <taxon>Bacteria</taxon>
        <taxon>Pseudomonadati</taxon>
        <taxon>Pseudomonadota</taxon>
        <taxon>Betaproteobacteria</taxon>
        <taxon>Burkholderiales</taxon>
        <taxon>Sphaerotilaceae</taxon>
        <taxon>Roseateles</taxon>
    </lineage>
</organism>
<keyword evidence="5 15" id="KW-0597">Phosphoprotein</keyword>
<keyword evidence="25" id="KW-1185">Reference proteome</keyword>
<keyword evidence="8" id="KW-0547">Nucleotide-binding</keyword>
<feature type="domain" description="HPt" evidence="23">
    <location>
        <begin position="1122"/>
        <end position="1218"/>
    </location>
</feature>
<dbReference type="InterPro" id="IPR000700">
    <property type="entry name" value="PAS-assoc_C"/>
</dbReference>
<dbReference type="Pfam" id="PF02518">
    <property type="entry name" value="HATPase_c"/>
    <property type="match status" value="1"/>
</dbReference>
<dbReference type="SMART" id="SM00086">
    <property type="entry name" value="PAC"/>
    <property type="match status" value="2"/>
</dbReference>
<comment type="subcellular location">
    <subcellularLocation>
        <location evidence="2">Cell membrane</location>
        <topology evidence="2">Multi-pass membrane protein</topology>
    </subcellularLocation>
</comment>
<evidence type="ECO:0000256" key="14">
    <source>
        <dbReference type="PROSITE-ProRule" id="PRU00110"/>
    </source>
</evidence>
<evidence type="ECO:0000256" key="7">
    <source>
        <dbReference type="ARBA" id="ARBA00022692"/>
    </source>
</evidence>
<dbReference type="InterPro" id="IPR036097">
    <property type="entry name" value="HisK_dim/P_sf"/>
</dbReference>
<feature type="modified residue" description="4-aspartylphosphate" evidence="15">
    <location>
        <position position="857"/>
    </location>
</feature>
<dbReference type="InterPro" id="IPR008207">
    <property type="entry name" value="Sig_transdc_His_kin_Hpt_dom"/>
</dbReference>
<evidence type="ECO:0000256" key="10">
    <source>
        <dbReference type="ARBA" id="ARBA00022840"/>
    </source>
</evidence>
<dbReference type="PROSITE" id="PS50112">
    <property type="entry name" value="PAS"/>
    <property type="match status" value="1"/>
</dbReference>
<dbReference type="Gene3D" id="3.40.50.2300">
    <property type="match status" value="2"/>
</dbReference>
<dbReference type="SMART" id="SM00387">
    <property type="entry name" value="HATPase_c"/>
    <property type="match status" value="1"/>
</dbReference>
<name>A0ABT7LDR2_9BURK</name>
<dbReference type="SUPFAM" id="SSF158472">
    <property type="entry name" value="HAMP domain-like"/>
    <property type="match status" value="1"/>
</dbReference>
<feature type="domain" description="Response regulatory" evidence="19">
    <location>
        <begin position="955"/>
        <end position="1071"/>
    </location>
</feature>
<evidence type="ECO:0000256" key="3">
    <source>
        <dbReference type="ARBA" id="ARBA00012438"/>
    </source>
</evidence>
<evidence type="ECO:0000256" key="5">
    <source>
        <dbReference type="ARBA" id="ARBA00022553"/>
    </source>
</evidence>
<dbReference type="PANTHER" id="PTHR45339">
    <property type="entry name" value="HYBRID SIGNAL TRANSDUCTION HISTIDINE KINASE J"/>
    <property type="match status" value="1"/>
</dbReference>
<dbReference type="Pfam" id="PF00072">
    <property type="entry name" value="Response_reg"/>
    <property type="match status" value="2"/>
</dbReference>
<evidence type="ECO:0000259" key="22">
    <source>
        <dbReference type="PROSITE" id="PS50885"/>
    </source>
</evidence>
<sequence>MTQAGGKLRNTLPLAVLSVLVLALTLAFFDERSRGAEQVRDRARHDLLWRAEEMARAAQQDLTERPGHVATDVSATTTDPRVAQLLILDGEARILLAHRLAWQGAPAANLAPGFDPERFRRVLMNTVPDVHLDASGRTMSVMMPFAYNRDLGRLRDLRRGIVLLSFDLERDLAQAEHDAAAHLLPQLAVALALMLGLGFVLRWAVTRPLQRLEEASAELARTGSLDHPVPEQGPQEIARLARSFNAMAAQIHESREALATSRARLRGIVEAAMDAIITIDERQQIIGANAAAARMFGAEVGTLEGRCIEELIPERSRAGHAERVLRFGESASETRITGKQAVLHALRLDGREFPVEASISHLKLGQEHLYTVILRDISERHRAEAEIRELNQHLEAQVAQRTAKLRETAAALEIERHRLENTSRELQAIFDTATIGIVLLKDRRVVRCNQRLEEIFGWEPGTLPGQPTRVWFPDEEGYERLGWELYTDIAAGRLHQREQQFLRRDGQRFWARISARRFEGDAQSANLIAMIEDVTAEHEAAEALRQAKEQADHASQAKSSFLANMSHEIRTPMNAIIGMTHLALKTSLDAKQRDYLDKIQLSSNHLLGIINDILDFSKIEANKMSLERIEFHLSSVLDHFATLVAGKAAAKGLELIFDVGRDVPEHLVGDPLRLGQILINYGNNAVKFTQRGEIALRVRKSWEQDDTVCLRFEVQDTGIGIGPAEQAQLFQSFHQADNSTSRQYGGTGLGLAIVRRLAGLMGGDSGVSSVPGQGSTFWCTVQLRKAATPAEDRPPPVALRGRRVLVADDNDSARAVLVDVLDSLGFEVVAVPGGAAALRSAAAAEAEGRPFDLILLDWQMPEMDGLETGRRLRQLGLQHLPPMMLVTGFGREEALQQALSEHFAAVMVKPLNASVLVDHLMQVLQGRPAPLQWTASPPSVAVPSMPDLQRLRGARVLVVDDNDINQQIAGELLRDAGLNVDVCSDGAQAVAAVQARPYALVLMDLHMPVMDGPAATQAIRALPGFEHLPIVAMTANVLPADRQRCMAVGMNDFLPKPIEPALLYEHVLRWAQVGEVPLPSLATPPDAQLYAVPEPTAEQLMEQLRLVPGLDVEQGWRRTSGKTSLYLRLLHRFAHSQAGAGEDIRAAWQAGDLERAQRGAHTLKGVAANLGALLLQAQAAAAESTLRDDPAQAGPAVDALHETLATLLPRLGELLRPLDLAEAVPGEDTRWRDIGPRLAGLLDGGFPEAVDEFDAHADLLREQLAEQYEPCAAAVQRYAFDEALQLLRPRLPTS</sequence>
<keyword evidence="16" id="KW-0175">Coiled coil</keyword>
<dbReference type="SMART" id="SM00073">
    <property type="entry name" value="HPT"/>
    <property type="match status" value="1"/>
</dbReference>
<dbReference type="RefSeq" id="WP_285981118.1">
    <property type="nucleotide sequence ID" value="NZ_JASVDS010000001.1"/>
</dbReference>
<reference evidence="24 25" key="1">
    <citation type="submission" date="2023-06" db="EMBL/GenBank/DDBJ databases">
        <title>Pelomonas sp. APW6 16S ribosomal RNA gene genome sequencing and assembly.</title>
        <authorList>
            <person name="Woo H."/>
        </authorList>
    </citation>
    <scope>NUCLEOTIDE SEQUENCE [LARGE SCALE GENOMIC DNA]</scope>
    <source>
        <strain evidence="24 25">APW6</strain>
    </source>
</reference>
<dbReference type="EC" id="2.7.13.3" evidence="3"/>
<evidence type="ECO:0000256" key="4">
    <source>
        <dbReference type="ARBA" id="ARBA00022475"/>
    </source>
</evidence>
<dbReference type="PROSITE" id="PS50109">
    <property type="entry name" value="HIS_KIN"/>
    <property type="match status" value="1"/>
</dbReference>
<evidence type="ECO:0000256" key="6">
    <source>
        <dbReference type="ARBA" id="ARBA00022679"/>
    </source>
</evidence>
<dbReference type="PRINTS" id="PR00344">
    <property type="entry name" value="BCTRLSENSOR"/>
</dbReference>
<feature type="modified residue" description="4-aspartylphosphate" evidence="15">
    <location>
        <position position="1004"/>
    </location>
</feature>
<dbReference type="InterPro" id="IPR003661">
    <property type="entry name" value="HisK_dim/P_dom"/>
</dbReference>
<dbReference type="Gene3D" id="1.20.120.160">
    <property type="entry name" value="HPT domain"/>
    <property type="match status" value="1"/>
</dbReference>
<gene>
    <name evidence="24" type="ORF">QRD43_03685</name>
</gene>
<dbReference type="SMART" id="SM00388">
    <property type="entry name" value="HisKA"/>
    <property type="match status" value="1"/>
</dbReference>
<dbReference type="CDD" id="cd16922">
    <property type="entry name" value="HATPase_EvgS-ArcB-TorS-like"/>
    <property type="match status" value="1"/>
</dbReference>
<dbReference type="Pfam" id="PF01627">
    <property type="entry name" value="Hpt"/>
    <property type="match status" value="1"/>
</dbReference>
<dbReference type="CDD" id="cd06225">
    <property type="entry name" value="HAMP"/>
    <property type="match status" value="1"/>
</dbReference>
<evidence type="ECO:0000256" key="1">
    <source>
        <dbReference type="ARBA" id="ARBA00000085"/>
    </source>
</evidence>
<dbReference type="PROSITE" id="PS50113">
    <property type="entry name" value="PAC"/>
    <property type="match status" value="1"/>
</dbReference>
<dbReference type="CDD" id="cd00130">
    <property type="entry name" value="PAS"/>
    <property type="match status" value="2"/>
</dbReference>
<evidence type="ECO:0000256" key="12">
    <source>
        <dbReference type="ARBA" id="ARBA00023012"/>
    </source>
</evidence>
<feature type="domain" description="PAS" evidence="20">
    <location>
        <begin position="261"/>
        <end position="306"/>
    </location>
</feature>
<dbReference type="SUPFAM" id="SSF52172">
    <property type="entry name" value="CheY-like"/>
    <property type="match status" value="2"/>
</dbReference>
<dbReference type="SUPFAM" id="SSF55874">
    <property type="entry name" value="ATPase domain of HSP90 chaperone/DNA topoisomerase II/histidine kinase"/>
    <property type="match status" value="1"/>
</dbReference>
<keyword evidence="10" id="KW-0067">ATP-binding</keyword>
<evidence type="ECO:0000259" key="18">
    <source>
        <dbReference type="PROSITE" id="PS50109"/>
    </source>
</evidence>
<dbReference type="Gene3D" id="3.30.450.20">
    <property type="entry name" value="PAS domain"/>
    <property type="match status" value="2"/>
</dbReference>
<keyword evidence="4" id="KW-1003">Cell membrane</keyword>
<evidence type="ECO:0000256" key="15">
    <source>
        <dbReference type="PROSITE-ProRule" id="PRU00169"/>
    </source>
</evidence>
<dbReference type="InterPro" id="IPR003660">
    <property type="entry name" value="HAMP_dom"/>
</dbReference>
<evidence type="ECO:0000256" key="13">
    <source>
        <dbReference type="ARBA" id="ARBA00023136"/>
    </source>
</evidence>
<dbReference type="InterPro" id="IPR035965">
    <property type="entry name" value="PAS-like_dom_sf"/>
</dbReference>
<dbReference type="Pfam" id="PF00672">
    <property type="entry name" value="HAMP"/>
    <property type="match status" value="1"/>
</dbReference>
<dbReference type="SMART" id="SM00304">
    <property type="entry name" value="HAMP"/>
    <property type="match status" value="1"/>
</dbReference>
<dbReference type="PANTHER" id="PTHR45339:SF1">
    <property type="entry name" value="HYBRID SIGNAL TRANSDUCTION HISTIDINE KINASE J"/>
    <property type="match status" value="1"/>
</dbReference>
<dbReference type="NCBIfam" id="TIGR00229">
    <property type="entry name" value="sensory_box"/>
    <property type="match status" value="2"/>
</dbReference>
<evidence type="ECO:0000313" key="25">
    <source>
        <dbReference type="Proteomes" id="UP001238603"/>
    </source>
</evidence>
<dbReference type="PROSITE" id="PS50885">
    <property type="entry name" value="HAMP"/>
    <property type="match status" value="1"/>
</dbReference>
<dbReference type="InterPro" id="IPR005467">
    <property type="entry name" value="His_kinase_dom"/>
</dbReference>
<evidence type="ECO:0000259" key="23">
    <source>
        <dbReference type="PROSITE" id="PS50894"/>
    </source>
</evidence>
<evidence type="ECO:0000256" key="2">
    <source>
        <dbReference type="ARBA" id="ARBA00004651"/>
    </source>
</evidence>
<accession>A0ABT7LDR2</accession>
<dbReference type="SMART" id="SM00091">
    <property type="entry name" value="PAS"/>
    <property type="match status" value="2"/>
</dbReference>
<dbReference type="Proteomes" id="UP001238603">
    <property type="component" value="Unassembled WGS sequence"/>
</dbReference>
<feature type="domain" description="PAC" evidence="21">
    <location>
        <begin position="495"/>
        <end position="546"/>
    </location>
</feature>
<dbReference type="CDD" id="cd17546">
    <property type="entry name" value="REC_hyHK_CKI1_RcsC-like"/>
    <property type="match status" value="2"/>
</dbReference>
<feature type="domain" description="HAMP" evidence="22">
    <location>
        <begin position="203"/>
        <end position="256"/>
    </location>
</feature>
<dbReference type="CDD" id="cd00082">
    <property type="entry name" value="HisKA"/>
    <property type="match status" value="1"/>
</dbReference>
<evidence type="ECO:0000259" key="19">
    <source>
        <dbReference type="PROSITE" id="PS50110"/>
    </source>
</evidence>
<dbReference type="InterPro" id="IPR001610">
    <property type="entry name" value="PAC"/>
</dbReference>
<evidence type="ECO:0000256" key="8">
    <source>
        <dbReference type="ARBA" id="ARBA00022741"/>
    </source>
</evidence>
<feature type="transmembrane region" description="Helical" evidence="17">
    <location>
        <begin position="12"/>
        <end position="29"/>
    </location>
</feature>
<keyword evidence="11 17" id="KW-1133">Transmembrane helix</keyword>
<dbReference type="PROSITE" id="PS50110">
    <property type="entry name" value="RESPONSE_REGULATORY"/>
    <property type="match status" value="2"/>
</dbReference>
<dbReference type="SUPFAM" id="SSF47226">
    <property type="entry name" value="Histidine-containing phosphotransfer domain, HPT domain"/>
    <property type="match status" value="1"/>
</dbReference>
<dbReference type="Gene3D" id="1.10.287.130">
    <property type="match status" value="1"/>
</dbReference>
<dbReference type="PROSITE" id="PS50894">
    <property type="entry name" value="HPT"/>
    <property type="match status" value="1"/>
</dbReference>
<dbReference type="EMBL" id="JASVDS010000001">
    <property type="protein sequence ID" value="MDL5030998.1"/>
    <property type="molecule type" value="Genomic_DNA"/>
</dbReference>
<dbReference type="Gene3D" id="3.30.565.10">
    <property type="entry name" value="Histidine kinase-like ATPase, C-terminal domain"/>
    <property type="match status" value="1"/>
</dbReference>
<evidence type="ECO:0000256" key="9">
    <source>
        <dbReference type="ARBA" id="ARBA00022777"/>
    </source>
</evidence>
<keyword evidence="12" id="KW-0902">Two-component regulatory system</keyword>
<dbReference type="InterPro" id="IPR001789">
    <property type="entry name" value="Sig_transdc_resp-reg_receiver"/>
</dbReference>
<keyword evidence="6" id="KW-0808">Transferase</keyword>
<dbReference type="Pfam" id="PF13188">
    <property type="entry name" value="PAS_8"/>
    <property type="match status" value="1"/>
</dbReference>